<organism evidence="2">
    <name type="scientific">freshwater metagenome</name>
    <dbReference type="NCBI Taxonomy" id="449393"/>
    <lineage>
        <taxon>unclassified sequences</taxon>
        <taxon>metagenomes</taxon>
        <taxon>ecological metagenomes</taxon>
    </lineage>
</organism>
<evidence type="ECO:0000313" key="1">
    <source>
        <dbReference type="EMBL" id="CAB4927818.1"/>
    </source>
</evidence>
<evidence type="ECO:0000313" key="2">
    <source>
        <dbReference type="EMBL" id="CAB5023767.1"/>
    </source>
</evidence>
<reference evidence="2" key="1">
    <citation type="submission" date="2020-05" db="EMBL/GenBank/DDBJ databases">
        <authorList>
            <person name="Chiriac C."/>
            <person name="Salcher M."/>
            <person name="Ghai R."/>
            <person name="Kavagutti S V."/>
        </authorList>
    </citation>
    <scope>NUCLEOTIDE SEQUENCE</scope>
</reference>
<dbReference type="AlphaFoldDB" id="A0A6J7R4V6"/>
<dbReference type="Gene3D" id="3.40.50.10860">
    <property type="entry name" value="Leucine Dehydrogenase, chain A, domain 1"/>
    <property type="match status" value="1"/>
</dbReference>
<dbReference type="EMBL" id="CAFBOZ010000329">
    <property type="protein sequence ID" value="CAB5023767.1"/>
    <property type="molecule type" value="Genomic_DNA"/>
</dbReference>
<accession>A0A6J7R4V6</accession>
<proteinExistence type="predicted"/>
<name>A0A6J7R4V6_9ZZZZ</name>
<dbReference type="SUPFAM" id="SSF51735">
    <property type="entry name" value="NAD(P)-binding Rossmann-fold domains"/>
    <property type="match status" value="1"/>
</dbReference>
<dbReference type="InterPro" id="IPR036291">
    <property type="entry name" value="NAD(P)-bd_dom_sf"/>
</dbReference>
<dbReference type="Gene3D" id="3.40.50.720">
    <property type="entry name" value="NAD(P)-binding Rossmann-like Domain"/>
    <property type="match status" value="1"/>
</dbReference>
<dbReference type="EMBL" id="CAFBNF010000003">
    <property type="protein sequence ID" value="CAB4927818.1"/>
    <property type="molecule type" value="Genomic_DNA"/>
</dbReference>
<protein>
    <submittedName>
        <fullName evidence="2">Unannotated protein</fullName>
    </submittedName>
</protein>
<sequence>MKRLYFIGVSTASSGIMTIFPAWAEALGLSAQMHGVDLPVAARPDDVRAVIDTLAADPSAAGALVTTHKAAVWDHAASRFSVLDSWSQLCREISCIAVREEGLIGWAKDPITARQAYTHLLGEDPWRGGERDVVCLGAGGAGLALATALLNGADQPRRVVLVDRNPQRLAVSREALSELQIRAELELVEISDPQQAGALVSASAEGSLIVNATGMGKDLPGSPIGPDVQFPRGAVTWDLNYRGELAFLDIARAQEAERGLIVADGWRYFLHGWTEVIAEVFGIEMSPAVFTSLASIAGMVSGREVGRDAVSRG</sequence>
<gene>
    <name evidence="1" type="ORF">UFOPK3773_00062</name>
    <name evidence="2" type="ORF">UFOPK3992_01866</name>
</gene>